<dbReference type="InterPro" id="IPR014274">
    <property type="entry name" value="PPIase_EpsD"/>
</dbReference>
<accession>A0A857J7N5</accession>
<keyword evidence="9" id="KW-0413">Isomerase</keyword>
<keyword evidence="5" id="KW-0472">Membrane</keyword>
<dbReference type="Pfam" id="PF13145">
    <property type="entry name" value="Rotamase_2"/>
    <property type="match status" value="1"/>
</dbReference>
<dbReference type="SUPFAM" id="SSF109998">
    <property type="entry name" value="Triger factor/SurA peptide-binding domain-like"/>
    <property type="match status" value="1"/>
</dbReference>
<evidence type="ECO:0000256" key="6">
    <source>
        <dbReference type="ARBA" id="ARBA00023186"/>
    </source>
</evidence>
<name>A0A857J7N5_9BURK</name>
<evidence type="ECO:0000256" key="5">
    <source>
        <dbReference type="ARBA" id="ARBA00023136"/>
    </source>
</evidence>
<comment type="subcellular location">
    <subcellularLocation>
        <location evidence="1">Cell membrane</location>
        <topology evidence="1">Single-pass type II membrane protein</topology>
    </subcellularLocation>
</comment>
<organism evidence="9 10">
    <name type="scientific">Xylophilus rhododendri</name>
    <dbReference type="NCBI Taxonomy" id="2697032"/>
    <lineage>
        <taxon>Bacteria</taxon>
        <taxon>Pseudomonadati</taxon>
        <taxon>Pseudomonadota</taxon>
        <taxon>Betaproteobacteria</taxon>
        <taxon>Burkholderiales</taxon>
        <taxon>Xylophilus</taxon>
    </lineage>
</organism>
<dbReference type="InterPro" id="IPR052029">
    <property type="entry name" value="PpiD_chaperone"/>
</dbReference>
<dbReference type="PANTHER" id="PTHR47529:SF1">
    <property type="entry name" value="PERIPLASMIC CHAPERONE PPID"/>
    <property type="match status" value="1"/>
</dbReference>
<protein>
    <submittedName>
        <fullName evidence="9">Peptidyl-prolyl cis-trans isomerase, EpsD family</fullName>
        <ecNumber evidence="9">5.2.1.8</ecNumber>
    </submittedName>
</protein>
<dbReference type="GO" id="GO:0003755">
    <property type="term" value="F:peptidyl-prolyl cis-trans isomerase activity"/>
    <property type="evidence" value="ECO:0007669"/>
    <property type="project" value="UniProtKB-EC"/>
</dbReference>
<keyword evidence="3" id="KW-0812">Transmembrane</keyword>
<evidence type="ECO:0000313" key="10">
    <source>
        <dbReference type="Proteomes" id="UP000464787"/>
    </source>
</evidence>
<keyword evidence="6" id="KW-0143">Chaperone</keyword>
<sequence length="303" mass="33213">MTNKTETNPEFFAPRWHRFAAPVAVLGVALLAAGCSKEAKPEAASQVAAKVNGTEISVHQINYLMTRSKANPPTPEAAKALRQQILQKLVDQQLLVQKAIDDKLDRSPDVQMNLENARRDVLADAYLQATSAETSKPDERQIKKYYADHPELFSQRRVFQLQEINFAASTPDAIKSAVTASVDAGRPADDAAAILKARGVEFAKADSQRSAEQISLELLPKLQRLRQGQGMVAANPQTVSVIYLKSYEEAPVSEAMALPRIAQFLNNQNLTQSLATLVKNLRSQAKIDYVGEFAEAPTDNSAK</sequence>
<proteinExistence type="inferred from homology"/>
<dbReference type="EC" id="5.2.1.8" evidence="9"/>
<comment type="similarity">
    <text evidence="7">Belongs to the PpiD chaperone family.</text>
</comment>
<reference evidence="9 10" key="1">
    <citation type="submission" date="2020-01" db="EMBL/GenBank/DDBJ databases">
        <title>Genome sequencing of strain KACC 21265.</title>
        <authorList>
            <person name="Heo J."/>
            <person name="Kim S.-J."/>
            <person name="Kim J.-S."/>
            <person name="Hong S.-B."/>
            <person name="Kwon S.-W."/>
        </authorList>
    </citation>
    <scope>NUCLEOTIDE SEQUENCE [LARGE SCALE GENOMIC DNA]</scope>
    <source>
        <strain evidence="9 10">KACC 21265</strain>
    </source>
</reference>
<keyword evidence="4" id="KW-1133">Transmembrane helix</keyword>
<dbReference type="PANTHER" id="PTHR47529">
    <property type="entry name" value="PEPTIDYL-PROLYL CIS-TRANS ISOMERASE D"/>
    <property type="match status" value="1"/>
</dbReference>
<keyword evidence="2" id="KW-1003">Cell membrane</keyword>
<dbReference type="RefSeq" id="WP_160553795.1">
    <property type="nucleotide sequence ID" value="NZ_CP047650.1"/>
</dbReference>
<dbReference type="NCBIfam" id="TIGR02925">
    <property type="entry name" value="cis_trans_EpsD"/>
    <property type="match status" value="1"/>
</dbReference>
<dbReference type="GO" id="GO:0005886">
    <property type="term" value="C:plasma membrane"/>
    <property type="evidence" value="ECO:0007669"/>
    <property type="project" value="UniProtKB-SubCell"/>
</dbReference>
<evidence type="ECO:0000256" key="1">
    <source>
        <dbReference type="ARBA" id="ARBA00004401"/>
    </source>
</evidence>
<feature type="domain" description="PpiC" evidence="8">
    <location>
        <begin position="137"/>
        <end position="250"/>
    </location>
</feature>
<dbReference type="Pfam" id="PF13624">
    <property type="entry name" value="SurA_N_3"/>
    <property type="match status" value="1"/>
</dbReference>
<dbReference type="AlphaFoldDB" id="A0A857J7N5"/>
<dbReference type="Proteomes" id="UP000464787">
    <property type="component" value="Chromosome"/>
</dbReference>
<dbReference type="KEGG" id="xyk:GT347_19565"/>
<evidence type="ECO:0000256" key="3">
    <source>
        <dbReference type="ARBA" id="ARBA00022692"/>
    </source>
</evidence>
<evidence type="ECO:0000256" key="4">
    <source>
        <dbReference type="ARBA" id="ARBA00022989"/>
    </source>
</evidence>
<keyword evidence="10" id="KW-1185">Reference proteome</keyword>
<dbReference type="PROSITE" id="PS51257">
    <property type="entry name" value="PROKAR_LIPOPROTEIN"/>
    <property type="match status" value="1"/>
</dbReference>
<evidence type="ECO:0000256" key="2">
    <source>
        <dbReference type="ARBA" id="ARBA00022475"/>
    </source>
</evidence>
<dbReference type="Gene3D" id="1.10.8.1040">
    <property type="match status" value="1"/>
</dbReference>
<dbReference type="InterPro" id="IPR000297">
    <property type="entry name" value="PPIase_PpiC"/>
</dbReference>
<gene>
    <name evidence="9" type="primary">epsD</name>
    <name evidence="9" type="ORF">GT347_19565</name>
</gene>
<evidence type="ECO:0000313" key="9">
    <source>
        <dbReference type="EMBL" id="QHI99984.1"/>
    </source>
</evidence>
<dbReference type="InterPro" id="IPR027304">
    <property type="entry name" value="Trigger_fact/SurA_dom_sf"/>
</dbReference>
<evidence type="ECO:0000259" key="8">
    <source>
        <dbReference type="Pfam" id="PF13145"/>
    </source>
</evidence>
<evidence type="ECO:0000256" key="7">
    <source>
        <dbReference type="ARBA" id="ARBA00038408"/>
    </source>
</evidence>
<dbReference type="EMBL" id="CP047650">
    <property type="protein sequence ID" value="QHI99984.1"/>
    <property type="molecule type" value="Genomic_DNA"/>
</dbReference>